<protein>
    <submittedName>
        <fullName evidence="2">Uncharacterized protein</fullName>
    </submittedName>
</protein>
<proteinExistence type="predicted"/>
<accession>A0A1D3D9C0</accession>
<name>A0A1D3D9C0_9EIME</name>
<comment type="caution">
    <text evidence="2">The sequence shown here is derived from an EMBL/GenBank/DDBJ whole genome shotgun (WGS) entry which is preliminary data.</text>
</comment>
<feature type="compositionally biased region" description="Polar residues" evidence="1">
    <location>
        <begin position="57"/>
        <end position="69"/>
    </location>
</feature>
<sequence>MEVSVPSSVSALARCPAGILSQQLECSDFQHSRDNATVQALSRLTYGPRQGTPAHRLSSTTKDNVMNQG</sequence>
<evidence type="ECO:0000313" key="2">
    <source>
        <dbReference type="EMBL" id="OEH80067.1"/>
    </source>
</evidence>
<gene>
    <name evidence="2" type="ORF">cyc_03840</name>
</gene>
<reference evidence="2 3" key="1">
    <citation type="journal article" date="2016" name="BMC Genomics">
        <title>Comparative genomics reveals Cyclospora cayetanensis possesses coccidia-like metabolism and invasion components but unique surface antigens.</title>
        <authorList>
            <person name="Liu S."/>
            <person name="Wang L."/>
            <person name="Zheng H."/>
            <person name="Xu Z."/>
            <person name="Roellig D.M."/>
            <person name="Li N."/>
            <person name="Frace M.A."/>
            <person name="Tang K."/>
            <person name="Arrowood M.J."/>
            <person name="Moss D.M."/>
            <person name="Zhang L."/>
            <person name="Feng Y."/>
            <person name="Xiao L."/>
        </authorList>
    </citation>
    <scope>NUCLEOTIDE SEQUENCE [LARGE SCALE GENOMIC DNA]</scope>
    <source>
        <strain evidence="2 3">CHN_HEN01</strain>
    </source>
</reference>
<evidence type="ECO:0000313" key="3">
    <source>
        <dbReference type="Proteomes" id="UP000095192"/>
    </source>
</evidence>
<keyword evidence="3" id="KW-1185">Reference proteome</keyword>
<organism evidence="2 3">
    <name type="scientific">Cyclospora cayetanensis</name>
    <dbReference type="NCBI Taxonomy" id="88456"/>
    <lineage>
        <taxon>Eukaryota</taxon>
        <taxon>Sar</taxon>
        <taxon>Alveolata</taxon>
        <taxon>Apicomplexa</taxon>
        <taxon>Conoidasida</taxon>
        <taxon>Coccidia</taxon>
        <taxon>Eucoccidiorida</taxon>
        <taxon>Eimeriorina</taxon>
        <taxon>Eimeriidae</taxon>
        <taxon>Cyclospora</taxon>
    </lineage>
</organism>
<dbReference type="VEuPathDB" id="ToxoDB:cyc_03840"/>
<dbReference type="EMBL" id="JROU02000195">
    <property type="protein sequence ID" value="OEH80067.1"/>
    <property type="molecule type" value="Genomic_DNA"/>
</dbReference>
<evidence type="ECO:0000256" key="1">
    <source>
        <dbReference type="SAM" id="MobiDB-lite"/>
    </source>
</evidence>
<dbReference type="Proteomes" id="UP000095192">
    <property type="component" value="Unassembled WGS sequence"/>
</dbReference>
<dbReference type="AlphaFoldDB" id="A0A1D3D9C0"/>
<feature type="region of interest" description="Disordered" evidence="1">
    <location>
        <begin position="47"/>
        <end position="69"/>
    </location>
</feature>
<dbReference type="InParanoid" id="A0A1D3D9C0"/>